<dbReference type="CDD" id="cd07389">
    <property type="entry name" value="MPP_PhoD"/>
    <property type="match status" value="1"/>
</dbReference>
<dbReference type="SUPFAM" id="SSF49363">
    <property type="entry name" value="Purple acid phosphatase, N-terminal domain"/>
    <property type="match status" value="1"/>
</dbReference>
<dbReference type="Gene3D" id="3.60.21.70">
    <property type="entry name" value="PhoD-like phosphatase"/>
    <property type="match status" value="1"/>
</dbReference>
<evidence type="ECO:0000259" key="4">
    <source>
        <dbReference type="Pfam" id="PF25077"/>
    </source>
</evidence>
<dbReference type="EMBL" id="FNVP01000001">
    <property type="protein sequence ID" value="SEF48694.1"/>
    <property type="molecule type" value="Genomic_DNA"/>
</dbReference>
<feature type="chain" id="PRO_5009283973" evidence="2">
    <location>
        <begin position="19"/>
        <end position="443"/>
    </location>
</feature>
<dbReference type="InterPro" id="IPR018946">
    <property type="entry name" value="PhoD-like_MPP"/>
</dbReference>
<feature type="domain" description="PhoD-like phosphatase metallophosphatase" evidence="3">
    <location>
        <begin position="149"/>
        <end position="388"/>
    </location>
</feature>
<evidence type="ECO:0000256" key="1">
    <source>
        <dbReference type="ARBA" id="ARBA00022729"/>
    </source>
</evidence>
<gene>
    <name evidence="5" type="ORF">SAMN04488130_101245</name>
</gene>
<dbReference type="PROSITE" id="PS51257">
    <property type="entry name" value="PROKAR_LIPOPROTEIN"/>
    <property type="match status" value="1"/>
</dbReference>
<dbReference type="Pfam" id="PF09423">
    <property type="entry name" value="PhoD"/>
    <property type="match status" value="1"/>
</dbReference>
<feature type="signal peptide" evidence="2">
    <location>
        <begin position="1"/>
        <end position="18"/>
    </location>
</feature>
<keyword evidence="1 2" id="KW-0732">Signal</keyword>
<dbReference type="InterPro" id="IPR029052">
    <property type="entry name" value="Metallo-depent_PP-like"/>
</dbReference>
<evidence type="ECO:0000256" key="2">
    <source>
        <dbReference type="SAM" id="SignalP"/>
    </source>
</evidence>
<name>A0A1H5SE56_9FLAO</name>
<dbReference type="InterPro" id="IPR008963">
    <property type="entry name" value="Purple_acid_Pase-like_N"/>
</dbReference>
<evidence type="ECO:0000313" key="6">
    <source>
        <dbReference type="Proteomes" id="UP000236737"/>
    </source>
</evidence>
<feature type="domain" description="DUF7800" evidence="4">
    <location>
        <begin position="23"/>
        <end position="112"/>
    </location>
</feature>
<dbReference type="SUPFAM" id="SSF56300">
    <property type="entry name" value="Metallo-dependent phosphatases"/>
    <property type="match status" value="1"/>
</dbReference>
<keyword evidence="6" id="KW-1185">Reference proteome</keyword>
<sequence>MKKTLQLLCILFISSCFAQSNILQSGPMVGYCEMKEAVIWLQTNKEAVVKVAYFSTDNPSKVFYSNNYTSSKDSGYTYHVILDQLQPGKKYNYYIFINNKKINLPYETSFSSKKLWQWREDAPDFTVAFGSCMYINDTEFDRPGKPYGSGYSIFESIVKKNPDIMIWGGDNSYLREADWDSKTGIYYRNTHSRSIKEIQPLLAKTQNFAIWDDHDFGPDDSDRSFYNKHITQKAFKDFWGNKSYGISPDQNEGVFSTFNWGDAQFFLIDDRFFRSPDNRITGVRTMIGTTQLEWLIDALSTSDASFKIIVIGGQVINAVPDTENYGRFPLEKEKLLNEITANKIKGVFFLTGDRHFAEMSMLPRENTYPIFDWTVSPLTAGIVSKKVLSEDNKYKVLGSAFVQNNFGTISFLGSKEERQMKLTLFDIKGNELWSKSIFKKELQ</sequence>
<dbReference type="PANTHER" id="PTHR33987">
    <property type="entry name" value="CALCINEURIN-LIKE METALLO-PHOSPHOESTERASE SUPERFAMILY PROTEIN"/>
    <property type="match status" value="1"/>
</dbReference>
<dbReference type="OrthoDB" id="9763616at2"/>
<organism evidence="5 6">
    <name type="scientific">Flavobacterium urumqiense</name>
    <dbReference type="NCBI Taxonomy" id="935224"/>
    <lineage>
        <taxon>Bacteria</taxon>
        <taxon>Pseudomonadati</taxon>
        <taxon>Bacteroidota</taxon>
        <taxon>Flavobacteriia</taxon>
        <taxon>Flavobacteriales</taxon>
        <taxon>Flavobacteriaceae</taxon>
        <taxon>Flavobacterium</taxon>
    </lineage>
</organism>
<dbReference type="RefSeq" id="WP_103998396.1">
    <property type="nucleotide sequence ID" value="NZ_FNVP01000001.1"/>
</dbReference>
<evidence type="ECO:0000259" key="3">
    <source>
        <dbReference type="Pfam" id="PF09423"/>
    </source>
</evidence>
<dbReference type="Pfam" id="PF25077">
    <property type="entry name" value="DUF7800"/>
    <property type="match status" value="1"/>
</dbReference>
<dbReference type="InterPro" id="IPR056702">
    <property type="entry name" value="DUF7800"/>
</dbReference>
<evidence type="ECO:0000313" key="5">
    <source>
        <dbReference type="EMBL" id="SEF48694.1"/>
    </source>
</evidence>
<dbReference type="GO" id="GO:0046872">
    <property type="term" value="F:metal ion binding"/>
    <property type="evidence" value="ECO:0007669"/>
    <property type="project" value="InterPro"/>
</dbReference>
<dbReference type="GO" id="GO:0003993">
    <property type="term" value="F:acid phosphatase activity"/>
    <property type="evidence" value="ECO:0007669"/>
    <property type="project" value="InterPro"/>
</dbReference>
<dbReference type="PANTHER" id="PTHR33987:SF1">
    <property type="entry name" value="CALCINEURIN-LIKE METALLO-PHOSPHOESTERASE SUPERFAMILY PROTEIN"/>
    <property type="match status" value="1"/>
</dbReference>
<reference evidence="6" key="1">
    <citation type="submission" date="2016-10" db="EMBL/GenBank/DDBJ databases">
        <authorList>
            <person name="Varghese N."/>
            <person name="Submissions S."/>
        </authorList>
    </citation>
    <scope>NUCLEOTIDE SEQUENCE [LARGE SCALE GENOMIC DNA]</scope>
    <source>
        <strain evidence="6">CGMCC 1.9230</strain>
    </source>
</reference>
<dbReference type="AlphaFoldDB" id="A0A1H5SE56"/>
<dbReference type="InterPro" id="IPR038607">
    <property type="entry name" value="PhoD-like_sf"/>
</dbReference>
<accession>A0A1H5SE56</accession>
<dbReference type="Proteomes" id="UP000236737">
    <property type="component" value="Unassembled WGS sequence"/>
</dbReference>
<protein>
    <submittedName>
        <fullName evidence="5">Alkaline phosphatase D</fullName>
    </submittedName>
</protein>
<proteinExistence type="predicted"/>